<reference evidence="1" key="1">
    <citation type="submission" date="2022-12" db="EMBL/GenBank/DDBJ databases">
        <title>Genome Sequence of Lasiodiplodia mahajangana.</title>
        <authorList>
            <person name="Buettner E."/>
        </authorList>
    </citation>
    <scope>NUCLEOTIDE SEQUENCE</scope>
    <source>
        <strain evidence="1">VT137</strain>
    </source>
</reference>
<comment type="caution">
    <text evidence="1">The sequence shown here is derived from an EMBL/GenBank/DDBJ whole genome shotgun (WGS) entry which is preliminary data.</text>
</comment>
<proteinExistence type="predicted"/>
<accession>A0ACC2JRE6</accession>
<keyword evidence="2" id="KW-1185">Reference proteome</keyword>
<dbReference type="Proteomes" id="UP001153332">
    <property type="component" value="Unassembled WGS sequence"/>
</dbReference>
<gene>
    <name evidence="1" type="ORF">O1611_g3580</name>
</gene>
<name>A0ACC2JRE6_9PEZI</name>
<evidence type="ECO:0000313" key="2">
    <source>
        <dbReference type="Proteomes" id="UP001153332"/>
    </source>
</evidence>
<dbReference type="EMBL" id="JAPUUL010000594">
    <property type="protein sequence ID" value="KAJ8130050.1"/>
    <property type="molecule type" value="Genomic_DNA"/>
</dbReference>
<organism evidence="1 2">
    <name type="scientific">Lasiodiplodia mahajangana</name>
    <dbReference type="NCBI Taxonomy" id="1108764"/>
    <lineage>
        <taxon>Eukaryota</taxon>
        <taxon>Fungi</taxon>
        <taxon>Dikarya</taxon>
        <taxon>Ascomycota</taxon>
        <taxon>Pezizomycotina</taxon>
        <taxon>Dothideomycetes</taxon>
        <taxon>Dothideomycetes incertae sedis</taxon>
        <taxon>Botryosphaeriales</taxon>
        <taxon>Botryosphaeriaceae</taxon>
        <taxon>Lasiodiplodia</taxon>
    </lineage>
</organism>
<sequence length="433" mass="48319">MVQTKFRAIVIGGGPVGLAIANGLDRAGLDFLILERHPTILSESGAGIMLWPHTVRVFDQLGLVEACEGRYIPLYDKATMSLDGTPIRASDIFRFLSENHGYPCMNFPRTALVQTLLEGLGVSKAKIRTGVNVESIETTERGVRVHLHDGSIEEGSIVIGADGVHSKTRAFMQTLAEDAGNNIANEEEPIVSNYQIMYGRAKRVPNADIGTFFETHGTYMSSQISADKNRMHFGIYRKLPNPVTSSKKEYNDAEVAEFVEAFSEVMVMPRLSFAELYRNCEWTKLVNQPEGLLRHWYYGRVVLAGDSCAMMTAAAGMGVNNGIQSGVVLVNKIYELLKKNANPDTRAFESAFEEYQNIRRKESEHICGLAARMIRINTWDSYMSWFVGDVVFPRLFSDETIITKAGNEIVRGMHKFSFIDAELQSGKIPWKNP</sequence>
<protein>
    <submittedName>
        <fullName evidence="1">Uncharacterized protein</fullName>
    </submittedName>
</protein>
<evidence type="ECO:0000313" key="1">
    <source>
        <dbReference type="EMBL" id="KAJ8130050.1"/>
    </source>
</evidence>